<name>A0A964T5W1_9HYPH</name>
<proteinExistence type="predicted"/>
<gene>
    <name evidence="7" type="ORF">E4O86_12180</name>
</gene>
<dbReference type="AlphaFoldDB" id="A0A964T5W1"/>
<dbReference type="InterPro" id="IPR016156">
    <property type="entry name" value="FAD/NAD-linked_Rdtase_dimer_sf"/>
</dbReference>
<dbReference type="InterPro" id="IPR023753">
    <property type="entry name" value="FAD/NAD-binding_dom"/>
</dbReference>
<organism evidence="7 8">
    <name type="scientific">Propylenella binzhouense</name>
    <dbReference type="NCBI Taxonomy" id="2555902"/>
    <lineage>
        <taxon>Bacteria</taxon>
        <taxon>Pseudomonadati</taxon>
        <taxon>Pseudomonadota</taxon>
        <taxon>Alphaproteobacteria</taxon>
        <taxon>Hyphomicrobiales</taxon>
        <taxon>Propylenellaceae</taxon>
        <taxon>Propylenella</taxon>
    </lineage>
</organism>
<evidence type="ECO:0000256" key="1">
    <source>
        <dbReference type="ARBA" id="ARBA00001974"/>
    </source>
</evidence>
<accession>A0A964T5W1</accession>
<feature type="domain" description="FAD/NAD(P)-binding" evidence="5">
    <location>
        <begin position="5"/>
        <end position="305"/>
    </location>
</feature>
<comment type="caution">
    <text evidence="7">The sequence shown here is derived from an EMBL/GenBank/DDBJ whole genome shotgun (WGS) entry which is preliminary data.</text>
</comment>
<dbReference type="EMBL" id="SPKJ01000038">
    <property type="protein sequence ID" value="MYZ48467.1"/>
    <property type="molecule type" value="Genomic_DNA"/>
</dbReference>
<dbReference type="InterPro" id="IPR028202">
    <property type="entry name" value="Reductase_C"/>
</dbReference>
<dbReference type="Gene3D" id="3.30.390.30">
    <property type="match status" value="1"/>
</dbReference>
<dbReference type="PRINTS" id="PR00411">
    <property type="entry name" value="PNDRDTASEI"/>
</dbReference>
<dbReference type="InterPro" id="IPR036188">
    <property type="entry name" value="FAD/NAD-bd_sf"/>
</dbReference>
<dbReference type="PANTHER" id="PTHR43557">
    <property type="entry name" value="APOPTOSIS-INDUCING FACTOR 1"/>
    <property type="match status" value="1"/>
</dbReference>
<evidence type="ECO:0000259" key="6">
    <source>
        <dbReference type="Pfam" id="PF14759"/>
    </source>
</evidence>
<evidence type="ECO:0000313" key="8">
    <source>
        <dbReference type="Proteomes" id="UP000773614"/>
    </source>
</evidence>
<comment type="cofactor">
    <cofactor evidence="1">
        <name>FAD</name>
        <dbReference type="ChEBI" id="CHEBI:57692"/>
    </cofactor>
</comment>
<keyword evidence="8" id="KW-1185">Reference proteome</keyword>
<dbReference type="Proteomes" id="UP000773614">
    <property type="component" value="Unassembled WGS sequence"/>
</dbReference>
<feature type="domain" description="Reductase C-terminal" evidence="6">
    <location>
        <begin position="324"/>
        <end position="407"/>
    </location>
</feature>
<dbReference type="GO" id="GO:0005737">
    <property type="term" value="C:cytoplasm"/>
    <property type="evidence" value="ECO:0007669"/>
    <property type="project" value="TreeGrafter"/>
</dbReference>
<dbReference type="SUPFAM" id="SSF51905">
    <property type="entry name" value="FAD/NAD(P)-binding domain"/>
    <property type="match status" value="2"/>
</dbReference>
<protein>
    <submittedName>
        <fullName evidence="7">NAD(P)/FAD-dependent oxidoreductase</fullName>
    </submittedName>
</protein>
<keyword evidence="3" id="KW-0274">FAD</keyword>
<dbReference type="SUPFAM" id="SSF55424">
    <property type="entry name" value="FAD/NAD-linked reductases, dimerisation (C-terminal) domain"/>
    <property type="match status" value="1"/>
</dbReference>
<evidence type="ECO:0000313" key="7">
    <source>
        <dbReference type="EMBL" id="MYZ48467.1"/>
    </source>
</evidence>
<sequence length="414" mass="43922">MTDVYDVVIVGSGHAGAQVALALLQRKFAGSIAILTEEHVLPYERPPLSKEYLTREKPLDRILIRPAAFWAERGVSFRHGFRVVALDPEARRVICASGERVGYGALVWAAGGRPRMLPDLPAPLANVHVLRNVEDADRLMAGLEAAQRVAIVGAGYIGLEVAAAGAVLGKAVTVVEAADRVLARVSGPALSRFLVEEHRARGVDIRLSATLAGIEAGAGRVTALRLSDGARIACDCLIVGIGVAPAVAPLLAAGARGGNGVWVDPFCRTTLPDVFAVGDCALHANPFADGREIRLESVQNATDMAKVAARTLMGDPAPCEEVPWFWSNQYDLRLQSVGLVAGHDTEILRGRPEDRSFSVLYLRDGRLCAADCVNAVKDYVAARRLVAGGTRLDPARLADAATPLKEMIPAAAVC</sequence>
<dbReference type="Pfam" id="PF14759">
    <property type="entry name" value="Reductase_C"/>
    <property type="match status" value="1"/>
</dbReference>
<keyword evidence="4" id="KW-0560">Oxidoreductase</keyword>
<evidence type="ECO:0000256" key="2">
    <source>
        <dbReference type="ARBA" id="ARBA00022630"/>
    </source>
</evidence>
<evidence type="ECO:0000256" key="3">
    <source>
        <dbReference type="ARBA" id="ARBA00022827"/>
    </source>
</evidence>
<evidence type="ECO:0000259" key="5">
    <source>
        <dbReference type="Pfam" id="PF07992"/>
    </source>
</evidence>
<dbReference type="RefSeq" id="WP_161140817.1">
    <property type="nucleotide sequence ID" value="NZ_SPKJ01000038.1"/>
</dbReference>
<dbReference type="InterPro" id="IPR050446">
    <property type="entry name" value="FAD-oxidoreductase/Apoptosis"/>
</dbReference>
<dbReference type="GO" id="GO:0016651">
    <property type="term" value="F:oxidoreductase activity, acting on NAD(P)H"/>
    <property type="evidence" value="ECO:0007669"/>
    <property type="project" value="TreeGrafter"/>
</dbReference>
<dbReference type="OrthoDB" id="7809559at2"/>
<reference evidence="7" key="1">
    <citation type="submission" date="2019-03" db="EMBL/GenBank/DDBJ databases">
        <title>Afifella sp. nov., isolated from activated sludge.</title>
        <authorList>
            <person name="Li Q."/>
            <person name="Liu Y."/>
        </authorList>
    </citation>
    <scope>NUCLEOTIDE SEQUENCE</scope>
    <source>
        <strain evidence="7">L72</strain>
    </source>
</reference>
<dbReference type="PANTHER" id="PTHR43557:SF2">
    <property type="entry name" value="RIESKE DOMAIN-CONTAINING PROTEIN-RELATED"/>
    <property type="match status" value="1"/>
</dbReference>
<dbReference type="PRINTS" id="PR00368">
    <property type="entry name" value="FADPNR"/>
</dbReference>
<dbReference type="Pfam" id="PF07992">
    <property type="entry name" value="Pyr_redox_2"/>
    <property type="match status" value="1"/>
</dbReference>
<evidence type="ECO:0000256" key="4">
    <source>
        <dbReference type="ARBA" id="ARBA00023002"/>
    </source>
</evidence>
<dbReference type="Gene3D" id="3.50.50.60">
    <property type="entry name" value="FAD/NAD(P)-binding domain"/>
    <property type="match status" value="2"/>
</dbReference>
<keyword evidence="2" id="KW-0285">Flavoprotein</keyword>